<dbReference type="EMBL" id="CACRSP010000002">
    <property type="protein sequence ID" value="VYS81083.1"/>
    <property type="molecule type" value="Genomic_DNA"/>
</dbReference>
<dbReference type="InterPro" id="IPR030679">
    <property type="entry name" value="ABC_ATPase_HisP-typ"/>
</dbReference>
<evidence type="ECO:0000259" key="9">
    <source>
        <dbReference type="PROSITE" id="PS50893"/>
    </source>
</evidence>
<dbReference type="GO" id="GO:0005886">
    <property type="term" value="C:plasma membrane"/>
    <property type="evidence" value="ECO:0007669"/>
    <property type="project" value="UniProtKB-SubCell"/>
</dbReference>
<dbReference type="InterPro" id="IPR050086">
    <property type="entry name" value="MetN_ABC_transporter-like"/>
</dbReference>
<feature type="domain" description="ABC transporter" evidence="9">
    <location>
        <begin position="2"/>
        <end position="239"/>
    </location>
</feature>
<sequence>MIKIRGVRKSFGTQAVLNGIDLDIPQGNVVSIIGPSGSGKSTLLRVIDYLESADDGTIDFGQGIVSLASARPKDIFSVRSKIGFVFQNYNLFLNRTALDNVALGLMHVKGQSRKEAERTALDELERVGMADFADRYPSRLSGGQQQRIAIARAIALEPELLVLDEPTSALDPEMVGGVLAVIRSLVDSGMTMLMVTHEMRFARNASDHVVFFESGKIVEQGSPERIFNHPTEVRTARFLASIHDSSLIYS</sequence>
<evidence type="ECO:0000256" key="2">
    <source>
        <dbReference type="ARBA" id="ARBA00005417"/>
    </source>
</evidence>
<evidence type="ECO:0000256" key="7">
    <source>
        <dbReference type="ARBA" id="ARBA00022970"/>
    </source>
</evidence>
<comment type="similarity">
    <text evidence="2">Belongs to the ABC transporter superfamily.</text>
</comment>
<dbReference type="GO" id="GO:0016887">
    <property type="term" value="F:ATP hydrolysis activity"/>
    <property type="evidence" value="ECO:0007669"/>
    <property type="project" value="InterPro"/>
</dbReference>
<dbReference type="EC" id="3.6.3.-" evidence="11"/>
<dbReference type="SUPFAM" id="SSF52540">
    <property type="entry name" value="P-loop containing nucleoside triphosphate hydrolases"/>
    <property type="match status" value="1"/>
</dbReference>
<keyword evidence="6 11" id="KW-0067">ATP-binding</keyword>
<organism evidence="11">
    <name type="scientific">Bifidobacterium dentium</name>
    <dbReference type="NCBI Taxonomy" id="1689"/>
    <lineage>
        <taxon>Bacteria</taxon>
        <taxon>Bacillati</taxon>
        <taxon>Actinomycetota</taxon>
        <taxon>Actinomycetes</taxon>
        <taxon>Bifidobacteriales</taxon>
        <taxon>Bifidobacteriaceae</taxon>
        <taxon>Bifidobacterium</taxon>
    </lineage>
</organism>
<dbReference type="PANTHER" id="PTHR43166">
    <property type="entry name" value="AMINO ACID IMPORT ATP-BINDING PROTEIN"/>
    <property type="match status" value="1"/>
</dbReference>
<evidence type="ECO:0000256" key="5">
    <source>
        <dbReference type="ARBA" id="ARBA00022741"/>
    </source>
</evidence>
<accession>A0A6N2RI93</accession>
<evidence type="ECO:0000313" key="11">
    <source>
        <dbReference type="EMBL" id="VYS81083.1"/>
    </source>
</evidence>
<dbReference type="Gene3D" id="3.40.50.300">
    <property type="entry name" value="P-loop containing nucleotide triphosphate hydrolases"/>
    <property type="match status" value="1"/>
</dbReference>
<comment type="subcellular location">
    <subcellularLocation>
        <location evidence="1">Cell membrane</location>
        <topology evidence="1">Peripheral membrane protein</topology>
    </subcellularLocation>
</comment>
<dbReference type="Proteomes" id="UP000429211">
    <property type="component" value="Unassembled WGS sequence"/>
</dbReference>
<keyword evidence="5" id="KW-0547">Nucleotide-binding</keyword>
<evidence type="ECO:0000256" key="1">
    <source>
        <dbReference type="ARBA" id="ARBA00004202"/>
    </source>
</evidence>
<evidence type="ECO:0000256" key="6">
    <source>
        <dbReference type="ARBA" id="ARBA00022840"/>
    </source>
</evidence>
<evidence type="ECO:0000256" key="3">
    <source>
        <dbReference type="ARBA" id="ARBA00022448"/>
    </source>
</evidence>
<evidence type="ECO:0000256" key="8">
    <source>
        <dbReference type="ARBA" id="ARBA00023136"/>
    </source>
</evidence>
<dbReference type="RefSeq" id="WP_034519131.1">
    <property type="nucleotide sequence ID" value="NZ_CACRSP010000002.1"/>
</dbReference>
<dbReference type="Pfam" id="PF00005">
    <property type="entry name" value="ABC_tran"/>
    <property type="match status" value="1"/>
</dbReference>
<dbReference type="PROSITE" id="PS00211">
    <property type="entry name" value="ABC_TRANSPORTER_1"/>
    <property type="match status" value="1"/>
</dbReference>
<dbReference type="PROSITE" id="PS50893">
    <property type="entry name" value="ABC_TRANSPORTER_2"/>
    <property type="match status" value="1"/>
</dbReference>
<dbReference type="InterPro" id="IPR027417">
    <property type="entry name" value="P-loop_NTPase"/>
</dbReference>
<evidence type="ECO:0000256" key="4">
    <source>
        <dbReference type="ARBA" id="ARBA00022475"/>
    </source>
</evidence>
<keyword evidence="3" id="KW-0813">Transport</keyword>
<dbReference type="InterPro" id="IPR017871">
    <property type="entry name" value="ABC_transporter-like_CS"/>
</dbReference>
<dbReference type="InterPro" id="IPR003439">
    <property type="entry name" value="ABC_transporter-like_ATP-bd"/>
</dbReference>
<dbReference type="InterPro" id="IPR003593">
    <property type="entry name" value="AAA+_ATPase"/>
</dbReference>
<proteinExistence type="inferred from homology"/>
<keyword evidence="4" id="KW-1003">Cell membrane</keyword>
<dbReference type="PANTHER" id="PTHR43166:SF9">
    <property type="entry name" value="GLUTAMATE_ASPARTATE IMPORT ATP-BINDING PROTEIN GLTL"/>
    <property type="match status" value="1"/>
</dbReference>
<keyword evidence="8" id="KW-0472">Membrane</keyword>
<dbReference type="EMBL" id="WDPD01000006">
    <property type="protein sequence ID" value="KAB7460498.1"/>
    <property type="molecule type" value="Genomic_DNA"/>
</dbReference>
<reference evidence="10 12" key="1">
    <citation type="journal article" date="2019" name="Nat. Med.">
        <title>A library of human gut bacterial isolates paired with longitudinal multiomics data enables mechanistic microbiome research.</title>
        <authorList>
            <person name="Poyet M."/>
            <person name="Groussin M."/>
            <person name="Gibbons S.M."/>
            <person name="Avila-Pacheco J."/>
            <person name="Jiang X."/>
            <person name="Kearney S.M."/>
            <person name="Perrotta A.R."/>
            <person name="Berdy B."/>
            <person name="Zhao S."/>
            <person name="Lieberman T.D."/>
            <person name="Swanson P.K."/>
            <person name="Smith M."/>
            <person name="Roesemann S."/>
            <person name="Alexander J.E."/>
            <person name="Rich S.A."/>
            <person name="Livny J."/>
            <person name="Vlamakis H."/>
            <person name="Clish C."/>
            <person name="Bullock K."/>
            <person name="Deik A."/>
            <person name="Scott J."/>
            <person name="Pierce K.A."/>
            <person name="Xavier R.J."/>
            <person name="Alm E.J."/>
        </authorList>
    </citation>
    <scope>NUCLEOTIDE SEQUENCE [LARGE SCALE GENOMIC DNA]</scope>
    <source>
        <strain evidence="10 12">BIOML-A2</strain>
    </source>
</reference>
<name>A0A6N2RI93_9BIFI</name>
<keyword evidence="7" id="KW-0029">Amino-acid transport</keyword>
<dbReference type="GO" id="GO:0015424">
    <property type="term" value="F:ABC-type amino acid transporter activity"/>
    <property type="evidence" value="ECO:0007669"/>
    <property type="project" value="InterPro"/>
</dbReference>
<dbReference type="AlphaFoldDB" id="A0A6N2RI93"/>
<evidence type="ECO:0000313" key="12">
    <source>
        <dbReference type="Proteomes" id="UP000429211"/>
    </source>
</evidence>
<gene>
    <name evidence="11" type="primary">yxeO_1</name>
    <name evidence="11" type="ORF">BDLFYP24_01039</name>
    <name evidence="10" type="ORF">GBB04_07195</name>
</gene>
<dbReference type="GO" id="GO:0005524">
    <property type="term" value="F:ATP binding"/>
    <property type="evidence" value="ECO:0007669"/>
    <property type="project" value="UniProtKB-KW"/>
</dbReference>
<protein>
    <submittedName>
        <fullName evidence="10">Amino acid ABC transporter ATP-binding protein</fullName>
    </submittedName>
    <submittedName>
        <fullName evidence="11">Putative amino-acid import ATP-binding protein YxeO</fullName>
        <ecNumber evidence="11">3.6.3.-</ecNumber>
    </submittedName>
</protein>
<dbReference type="SMART" id="SM00382">
    <property type="entry name" value="AAA"/>
    <property type="match status" value="1"/>
</dbReference>
<dbReference type="PIRSF" id="PIRSF039085">
    <property type="entry name" value="ABC_ATPase_HisP"/>
    <property type="match status" value="1"/>
</dbReference>
<keyword evidence="11" id="KW-0378">Hydrolase</keyword>
<reference evidence="11" key="2">
    <citation type="submission" date="2019-11" db="EMBL/GenBank/DDBJ databases">
        <authorList>
            <person name="Feng L."/>
        </authorList>
    </citation>
    <scope>NUCLEOTIDE SEQUENCE</scope>
    <source>
        <strain evidence="11">BdentiumLFYP24</strain>
    </source>
</reference>
<evidence type="ECO:0000313" key="10">
    <source>
        <dbReference type="EMBL" id="KAB7460498.1"/>
    </source>
</evidence>